<accession>E9GFR5</accession>
<dbReference type="HOGENOM" id="CLU_3016289_0_0_1"/>
<dbReference type="Proteomes" id="UP000000305">
    <property type="component" value="Unassembled WGS sequence"/>
</dbReference>
<proteinExistence type="predicted"/>
<dbReference type="EMBL" id="GL732542">
    <property type="protein sequence ID" value="EFX81682.1"/>
    <property type="molecule type" value="Genomic_DNA"/>
</dbReference>
<protein>
    <submittedName>
        <fullName evidence="1">Uncharacterized protein</fullName>
    </submittedName>
</protein>
<sequence length="56" mass="6439">MVNLIIMESAQYICHVEVIEGPVSSTHIRKSDLIGALVRFFILNDRTSFSREFQLN</sequence>
<organism evidence="1 2">
    <name type="scientific">Daphnia pulex</name>
    <name type="common">Water flea</name>
    <dbReference type="NCBI Taxonomy" id="6669"/>
    <lineage>
        <taxon>Eukaryota</taxon>
        <taxon>Metazoa</taxon>
        <taxon>Ecdysozoa</taxon>
        <taxon>Arthropoda</taxon>
        <taxon>Crustacea</taxon>
        <taxon>Branchiopoda</taxon>
        <taxon>Diplostraca</taxon>
        <taxon>Cladocera</taxon>
        <taxon>Anomopoda</taxon>
        <taxon>Daphniidae</taxon>
        <taxon>Daphnia</taxon>
    </lineage>
</organism>
<keyword evidence="2" id="KW-1185">Reference proteome</keyword>
<evidence type="ECO:0000313" key="2">
    <source>
        <dbReference type="Proteomes" id="UP000000305"/>
    </source>
</evidence>
<gene>
    <name evidence="1" type="ORF">DAPPUDRAFT_242052</name>
</gene>
<dbReference type="AlphaFoldDB" id="E9GFR5"/>
<name>E9GFR5_DAPPU</name>
<reference evidence="1 2" key="1">
    <citation type="journal article" date="2011" name="Science">
        <title>The ecoresponsive genome of Daphnia pulex.</title>
        <authorList>
            <person name="Colbourne J.K."/>
            <person name="Pfrender M.E."/>
            <person name="Gilbert D."/>
            <person name="Thomas W.K."/>
            <person name="Tucker A."/>
            <person name="Oakley T.H."/>
            <person name="Tokishita S."/>
            <person name="Aerts A."/>
            <person name="Arnold G.J."/>
            <person name="Basu M.K."/>
            <person name="Bauer D.J."/>
            <person name="Caceres C.E."/>
            <person name="Carmel L."/>
            <person name="Casola C."/>
            <person name="Choi J.H."/>
            <person name="Detter J.C."/>
            <person name="Dong Q."/>
            <person name="Dusheyko S."/>
            <person name="Eads B.D."/>
            <person name="Frohlich T."/>
            <person name="Geiler-Samerotte K.A."/>
            <person name="Gerlach D."/>
            <person name="Hatcher P."/>
            <person name="Jogdeo S."/>
            <person name="Krijgsveld J."/>
            <person name="Kriventseva E.V."/>
            <person name="Kultz D."/>
            <person name="Laforsch C."/>
            <person name="Lindquist E."/>
            <person name="Lopez J."/>
            <person name="Manak J.R."/>
            <person name="Muller J."/>
            <person name="Pangilinan J."/>
            <person name="Patwardhan R.P."/>
            <person name="Pitluck S."/>
            <person name="Pritham E.J."/>
            <person name="Rechtsteiner A."/>
            <person name="Rho M."/>
            <person name="Rogozin I.B."/>
            <person name="Sakarya O."/>
            <person name="Salamov A."/>
            <person name="Schaack S."/>
            <person name="Shapiro H."/>
            <person name="Shiga Y."/>
            <person name="Skalitzky C."/>
            <person name="Smith Z."/>
            <person name="Souvorov A."/>
            <person name="Sung W."/>
            <person name="Tang Z."/>
            <person name="Tsuchiya D."/>
            <person name="Tu H."/>
            <person name="Vos H."/>
            <person name="Wang M."/>
            <person name="Wolf Y.I."/>
            <person name="Yamagata H."/>
            <person name="Yamada T."/>
            <person name="Ye Y."/>
            <person name="Shaw J.R."/>
            <person name="Andrews J."/>
            <person name="Crease T.J."/>
            <person name="Tang H."/>
            <person name="Lucas S.M."/>
            <person name="Robertson H.M."/>
            <person name="Bork P."/>
            <person name="Koonin E.V."/>
            <person name="Zdobnov E.M."/>
            <person name="Grigoriev I.V."/>
            <person name="Lynch M."/>
            <person name="Boore J.L."/>
        </authorList>
    </citation>
    <scope>NUCLEOTIDE SEQUENCE [LARGE SCALE GENOMIC DNA]</scope>
</reference>
<dbReference type="InParanoid" id="E9GFR5"/>
<evidence type="ECO:0000313" key="1">
    <source>
        <dbReference type="EMBL" id="EFX81682.1"/>
    </source>
</evidence>
<dbReference type="KEGG" id="dpx:DAPPUDRAFT_242052"/>